<protein>
    <submittedName>
        <fullName evidence="1">Transcriptional repressor</fullName>
    </submittedName>
</protein>
<dbReference type="Proteomes" id="UP000783588">
    <property type="component" value="Unassembled WGS sequence"/>
</dbReference>
<accession>A0ABS6EQC0</accession>
<evidence type="ECO:0000313" key="2">
    <source>
        <dbReference type="Proteomes" id="UP000783588"/>
    </source>
</evidence>
<dbReference type="PANTHER" id="PTHR33202">
    <property type="entry name" value="ZINC UPTAKE REGULATION PROTEIN"/>
    <property type="match status" value="1"/>
</dbReference>
<comment type="caution">
    <text evidence="1">The sequence shown here is derived from an EMBL/GenBank/DDBJ whole genome shotgun (WGS) entry which is preliminary data.</text>
</comment>
<sequence>MANKSQYRTKQMAEILSYLQSMQGSHVTVHDIHAYFKSKNISVGTTTIYRHLDRMVAEGIVTKYVVDEKSSACFEYLGDKSHCHPTVCFHCKCKKCGKLIHLHCKELEAVYLHLLNDHGFQVDAPRSVIYGLCEDCQQTGGHT</sequence>
<evidence type="ECO:0000313" key="1">
    <source>
        <dbReference type="EMBL" id="MBU5489055.1"/>
    </source>
</evidence>
<dbReference type="PANTHER" id="PTHR33202:SF7">
    <property type="entry name" value="FERRIC UPTAKE REGULATION PROTEIN"/>
    <property type="match status" value="1"/>
</dbReference>
<dbReference type="RefSeq" id="WP_216468674.1">
    <property type="nucleotide sequence ID" value="NZ_JAHLQI010000001.1"/>
</dbReference>
<dbReference type="Pfam" id="PF01475">
    <property type="entry name" value="FUR"/>
    <property type="match status" value="1"/>
</dbReference>
<name>A0ABS6EQC0_9FIRM</name>
<organism evidence="1 2">
    <name type="scientific">Butyricicoccus intestinisimiae</name>
    <dbReference type="NCBI Taxonomy" id="2841509"/>
    <lineage>
        <taxon>Bacteria</taxon>
        <taxon>Bacillati</taxon>
        <taxon>Bacillota</taxon>
        <taxon>Clostridia</taxon>
        <taxon>Eubacteriales</taxon>
        <taxon>Butyricicoccaceae</taxon>
        <taxon>Butyricicoccus</taxon>
    </lineage>
</organism>
<reference evidence="1 2" key="1">
    <citation type="submission" date="2021-06" db="EMBL/GenBank/DDBJ databases">
        <authorList>
            <person name="Sun Q."/>
            <person name="Li D."/>
        </authorList>
    </citation>
    <scope>NUCLEOTIDE SEQUENCE [LARGE SCALE GENOMIC DNA]</scope>
    <source>
        <strain evidence="1 2">MSJd-7</strain>
    </source>
</reference>
<keyword evidence="2" id="KW-1185">Reference proteome</keyword>
<dbReference type="EMBL" id="JAHLQI010000001">
    <property type="protein sequence ID" value="MBU5489055.1"/>
    <property type="molecule type" value="Genomic_DNA"/>
</dbReference>
<dbReference type="InterPro" id="IPR002481">
    <property type="entry name" value="FUR"/>
</dbReference>
<proteinExistence type="predicted"/>
<gene>
    <name evidence="1" type="ORF">KQI75_00180</name>
</gene>